<dbReference type="InterPro" id="IPR009679">
    <property type="entry name" value="Phage_186_CII-like"/>
</dbReference>
<gene>
    <name evidence="1" type="ORF">9F1_30</name>
</gene>
<evidence type="ECO:0000313" key="1">
    <source>
        <dbReference type="EMBL" id="ASN71488.1"/>
    </source>
</evidence>
<name>A0A2H4JFM0_9CAUD</name>
<reference evidence="1" key="1">
    <citation type="submission" date="2017-06" db="EMBL/GenBank/DDBJ databases">
        <title>Novel phages from South African skin metaviromes.</title>
        <authorList>
            <person name="van Zyl L.J."/>
            <person name="Abrahams Y."/>
            <person name="Stander E.A."/>
            <person name="Kirby B.M."/>
            <person name="Clavaud C."/>
            <person name="Farcet C."/>
            <person name="Breton L."/>
            <person name="Trindade M.I."/>
        </authorList>
    </citation>
    <scope>NUCLEOTIDE SEQUENCE</scope>
</reference>
<protein>
    <submittedName>
        <fullName evidence="1">Uncharacterized protein</fullName>
    </submittedName>
</protein>
<dbReference type="Pfam" id="PF06892">
    <property type="entry name" value="Phage_CP76"/>
    <property type="match status" value="1"/>
</dbReference>
<accession>A0A2H4JFM0</accession>
<dbReference type="GO" id="GO:0003677">
    <property type="term" value="F:DNA binding"/>
    <property type="evidence" value="ECO:0007669"/>
    <property type="project" value="InterPro"/>
</dbReference>
<dbReference type="EMBL" id="MF417926">
    <property type="protein sequence ID" value="ASN71488.1"/>
    <property type="molecule type" value="Genomic_DNA"/>
</dbReference>
<proteinExistence type="predicted"/>
<sequence length="129" mass="14394">MALEMAVDYDGLQKKVKHDFLKRWLDPDELEKVIRLTANPVLLDALMRPAGMVWYKPDVVAPTKKALLAVSSVLHQMGKFVFSLHEGADDNVWESHEVTVLEKSGADVIRAVLSIMTGARQAMEGRAHV</sequence>
<organism evidence="1">
    <name type="scientific">uncultured Caudovirales phage</name>
    <dbReference type="NCBI Taxonomy" id="2100421"/>
    <lineage>
        <taxon>Viruses</taxon>
        <taxon>Duplodnaviria</taxon>
        <taxon>Heunggongvirae</taxon>
        <taxon>Uroviricota</taxon>
        <taxon>Caudoviricetes</taxon>
        <taxon>Peduoviridae</taxon>
        <taxon>Maltschvirus</taxon>
        <taxon>Maltschvirus maltsch</taxon>
    </lineage>
</organism>